<protein>
    <submittedName>
        <fullName evidence="1">Uncharacterized protein</fullName>
    </submittedName>
</protein>
<dbReference type="EMBL" id="LR798360">
    <property type="protein sequence ID" value="CAB5226504.1"/>
    <property type="molecule type" value="Genomic_DNA"/>
</dbReference>
<reference evidence="1" key="1">
    <citation type="submission" date="2020-05" db="EMBL/GenBank/DDBJ databases">
        <authorList>
            <person name="Chiriac C."/>
            <person name="Salcher M."/>
            <person name="Ghai R."/>
            <person name="Kavagutti S V."/>
        </authorList>
    </citation>
    <scope>NUCLEOTIDE SEQUENCE</scope>
</reference>
<proteinExistence type="predicted"/>
<gene>
    <name evidence="1" type="ORF">UFOVP760_278</name>
</gene>
<accession>A0A6J7X785</accession>
<organism evidence="1">
    <name type="scientific">uncultured Caudovirales phage</name>
    <dbReference type="NCBI Taxonomy" id="2100421"/>
    <lineage>
        <taxon>Viruses</taxon>
        <taxon>Duplodnaviria</taxon>
        <taxon>Heunggongvirae</taxon>
        <taxon>Uroviricota</taxon>
        <taxon>Caudoviricetes</taxon>
        <taxon>Peduoviridae</taxon>
        <taxon>Maltschvirus</taxon>
        <taxon>Maltschvirus maltsch</taxon>
    </lineage>
</organism>
<evidence type="ECO:0000313" key="1">
    <source>
        <dbReference type="EMBL" id="CAB5226504.1"/>
    </source>
</evidence>
<sequence length="65" mass="7389">MASSHNRCMKIKNTYEGAPINPAVVAEIQALYMELEKQQKIINDLVIVVNNLVEWKKLSHPSPIE</sequence>
<name>A0A6J7X785_9CAUD</name>